<proteinExistence type="predicted"/>
<evidence type="ECO:0000256" key="1">
    <source>
        <dbReference type="SAM" id="SignalP"/>
    </source>
</evidence>
<protein>
    <recommendedName>
        <fullName evidence="5">RxLR effector protein</fullName>
    </recommendedName>
</protein>
<evidence type="ECO:0000313" key="2">
    <source>
        <dbReference type="EMBL" id="KAG2915353.1"/>
    </source>
</evidence>
<gene>
    <name evidence="2" type="ORF">PC115_g11395</name>
    <name evidence="3" type="ORF">PC117_g12744</name>
</gene>
<dbReference type="VEuPathDB" id="FungiDB:PC110_g13017"/>
<evidence type="ECO:0000313" key="4">
    <source>
        <dbReference type="Proteomes" id="UP000774804"/>
    </source>
</evidence>
<feature type="chain" id="PRO_5036275126" description="RxLR effector protein" evidence="1">
    <location>
        <begin position="23"/>
        <end position="95"/>
    </location>
</feature>
<reference evidence="2" key="1">
    <citation type="submission" date="2018-10" db="EMBL/GenBank/DDBJ databases">
        <title>Effector identification in a new, highly contiguous assembly of the strawberry crown rot pathogen Phytophthora cactorum.</title>
        <authorList>
            <person name="Armitage A.D."/>
            <person name="Nellist C.F."/>
            <person name="Bates H."/>
            <person name="Vickerstaff R.J."/>
            <person name="Harrison R.J."/>
        </authorList>
    </citation>
    <scope>NUCLEOTIDE SEQUENCE</scope>
    <source>
        <strain evidence="2">4032</strain>
        <strain evidence="3">4040</strain>
    </source>
</reference>
<dbReference type="AlphaFoldDB" id="A0A8T1C5P2"/>
<dbReference type="EMBL" id="RCMI01000357">
    <property type="protein sequence ID" value="KAG2915353.1"/>
    <property type="molecule type" value="Genomic_DNA"/>
</dbReference>
<evidence type="ECO:0008006" key="5">
    <source>
        <dbReference type="Google" id="ProtNLM"/>
    </source>
</evidence>
<feature type="signal peptide" evidence="1">
    <location>
        <begin position="1"/>
        <end position="22"/>
    </location>
</feature>
<sequence>MAFPRFLKIVALIALAALAVNGDEARSLRSENNVVDSPVSRELSGKNPIGWIKIANDNVLNQPVMDKIYANIKLYLKTREKAQGNFKRTQTFGNY</sequence>
<accession>A0A8T1C5P2</accession>
<comment type="caution">
    <text evidence="2">The sequence shown here is derived from an EMBL/GenBank/DDBJ whole genome shotgun (WGS) entry which is preliminary data.</text>
</comment>
<dbReference type="Proteomes" id="UP000736787">
    <property type="component" value="Unassembled WGS sequence"/>
</dbReference>
<organism evidence="2 4">
    <name type="scientific">Phytophthora cactorum</name>
    <dbReference type="NCBI Taxonomy" id="29920"/>
    <lineage>
        <taxon>Eukaryota</taxon>
        <taxon>Sar</taxon>
        <taxon>Stramenopiles</taxon>
        <taxon>Oomycota</taxon>
        <taxon>Peronosporomycetes</taxon>
        <taxon>Peronosporales</taxon>
        <taxon>Peronosporaceae</taxon>
        <taxon>Phytophthora</taxon>
    </lineage>
</organism>
<dbReference type="EMBL" id="RCMK01000357">
    <property type="protein sequence ID" value="KAG2934118.1"/>
    <property type="molecule type" value="Genomic_DNA"/>
</dbReference>
<dbReference type="Proteomes" id="UP000774804">
    <property type="component" value="Unassembled WGS sequence"/>
</dbReference>
<name>A0A8T1C5P2_9STRA</name>
<evidence type="ECO:0000313" key="3">
    <source>
        <dbReference type="EMBL" id="KAG2934118.1"/>
    </source>
</evidence>
<keyword evidence="1" id="KW-0732">Signal</keyword>